<dbReference type="PANTHER" id="PTHR30055">
    <property type="entry name" value="HTH-TYPE TRANSCRIPTIONAL REGULATOR RUTR"/>
    <property type="match status" value="1"/>
</dbReference>
<dbReference type="SUPFAM" id="SSF46689">
    <property type="entry name" value="Homeodomain-like"/>
    <property type="match status" value="1"/>
</dbReference>
<dbReference type="InterPro" id="IPR023772">
    <property type="entry name" value="DNA-bd_HTH_TetR-type_CS"/>
</dbReference>
<dbReference type="InterPro" id="IPR050109">
    <property type="entry name" value="HTH-type_TetR-like_transc_reg"/>
</dbReference>
<comment type="caution">
    <text evidence="6">The sequence shown here is derived from an EMBL/GenBank/DDBJ whole genome shotgun (WGS) entry which is preliminary data.</text>
</comment>
<organism evidence="6 7">
    <name type="scientific">Salibaculum griseiflavum</name>
    <dbReference type="NCBI Taxonomy" id="1914409"/>
    <lineage>
        <taxon>Bacteria</taxon>
        <taxon>Pseudomonadati</taxon>
        <taxon>Pseudomonadota</taxon>
        <taxon>Alphaproteobacteria</taxon>
        <taxon>Rhodobacterales</taxon>
        <taxon>Roseobacteraceae</taxon>
        <taxon>Salibaculum</taxon>
    </lineage>
</organism>
<evidence type="ECO:0000256" key="4">
    <source>
        <dbReference type="PROSITE-ProRule" id="PRU00335"/>
    </source>
</evidence>
<dbReference type="GO" id="GO:0003700">
    <property type="term" value="F:DNA-binding transcription factor activity"/>
    <property type="evidence" value="ECO:0007669"/>
    <property type="project" value="TreeGrafter"/>
</dbReference>
<dbReference type="InterPro" id="IPR009057">
    <property type="entry name" value="Homeodomain-like_sf"/>
</dbReference>
<dbReference type="Gene3D" id="1.10.357.10">
    <property type="entry name" value="Tetracycline Repressor, domain 2"/>
    <property type="match status" value="1"/>
</dbReference>
<keyword evidence="1" id="KW-0805">Transcription regulation</keyword>
<keyword evidence="7" id="KW-1185">Reference proteome</keyword>
<dbReference type="AlphaFoldDB" id="A0A2V1P7G6"/>
<evidence type="ECO:0000313" key="7">
    <source>
        <dbReference type="Proteomes" id="UP000245293"/>
    </source>
</evidence>
<keyword evidence="2 4" id="KW-0238">DNA-binding</keyword>
<dbReference type="InterPro" id="IPR001647">
    <property type="entry name" value="HTH_TetR"/>
</dbReference>
<dbReference type="InterPro" id="IPR039536">
    <property type="entry name" value="TetR_C_Proteobacteria"/>
</dbReference>
<reference evidence="7" key="1">
    <citation type="submission" date="2018-05" db="EMBL/GenBank/DDBJ databases">
        <authorList>
            <person name="Du Z."/>
            <person name="Wang X."/>
        </authorList>
    </citation>
    <scope>NUCLEOTIDE SEQUENCE [LARGE SCALE GENOMIC DNA]</scope>
    <source>
        <strain evidence="7">WDS4C29</strain>
    </source>
</reference>
<name>A0A2V1P7G6_9RHOB</name>
<proteinExistence type="predicted"/>
<evidence type="ECO:0000256" key="2">
    <source>
        <dbReference type="ARBA" id="ARBA00023125"/>
    </source>
</evidence>
<feature type="domain" description="HTH tetR-type" evidence="5">
    <location>
        <begin position="11"/>
        <end position="71"/>
    </location>
</feature>
<dbReference type="EMBL" id="QETF01000001">
    <property type="protein sequence ID" value="PWG18439.1"/>
    <property type="molecule type" value="Genomic_DNA"/>
</dbReference>
<dbReference type="Gene3D" id="1.10.10.60">
    <property type="entry name" value="Homeodomain-like"/>
    <property type="match status" value="1"/>
</dbReference>
<evidence type="ECO:0000256" key="3">
    <source>
        <dbReference type="ARBA" id="ARBA00023163"/>
    </source>
</evidence>
<dbReference type="FunFam" id="1.10.10.60:FF:000141">
    <property type="entry name" value="TetR family transcriptional regulator"/>
    <property type="match status" value="1"/>
</dbReference>
<dbReference type="Pfam" id="PF00440">
    <property type="entry name" value="TetR_N"/>
    <property type="match status" value="1"/>
</dbReference>
<dbReference type="PROSITE" id="PS50977">
    <property type="entry name" value="HTH_TETR_2"/>
    <property type="match status" value="1"/>
</dbReference>
<dbReference type="Pfam" id="PF14246">
    <property type="entry name" value="TetR_C_7"/>
    <property type="match status" value="1"/>
</dbReference>
<evidence type="ECO:0000256" key="1">
    <source>
        <dbReference type="ARBA" id="ARBA00023015"/>
    </source>
</evidence>
<feature type="DNA-binding region" description="H-T-H motif" evidence="4">
    <location>
        <begin position="34"/>
        <end position="53"/>
    </location>
</feature>
<evidence type="ECO:0000259" key="5">
    <source>
        <dbReference type="PROSITE" id="PS50977"/>
    </source>
</evidence>
<gene>
    <name evidence="6" type="ORF">DFK10_00475</name>
</gene>
<dbReference type="PANTHER" id="PTHR30055:SF146">
    <property type="entry name" value="HTH-TYPE TRANSCRIPTIONAL DUAL REGULATOR CECR"/>
    <property type="match status" value="1"/>
</dbReference>
<dbReference type="OrthoDB" id="9816431at2"/>
<evidence type="ECO:0000313" key="6">
    <source>
        <dbReference type="EMBL" id="PWG18439.1"/>
    </source>
</evidence>
<dbReference type="SUPFAM" id="SSF48498">
    <property type="entry name" value="Tetracyclin repressor-like, C-terminal domain"/>
    <property type="match status" value="1"/>
</dbReference>
<dbReference type="Proteomes" id="UP000245293">
    <property type="component" value="Unassembled WGS sequence"/>
</dbReference>
<dbReference type="PRINTS" id="PR00455">
    <property type="entry name" value="HTHTETR"/>
</dbReference>
<keyword evidence="3" id="KW-0804">Transcription</keyword>
<dbReference type="InterPro" id="IPR036271">
    <property type="entry name" value="Tet_transcr_reg_TetR-rel_C_sf"/>
</dbReference>
<accession>A0A2V1P7G6</accession>
<sequence>MADGDIEIKKGRKFDQVLDGARQVFMANGFEAASVDEIARAAGVSKATLYSYFPDKRLLFAEVARIESERQAQMSLDEIDLDGPPEDVLYHAGKSLMTFLTSRFGQQVVGLCFSEAHRFPELGCMFYDSGPGLVRSHFCQYLACASQSGKLNVDDPLLAADQFAELCKARIFTRMTCGVQTEFDADELELILRGAVKMFMARYGP</sequence>
<protein>
    <submittedName>
        <fullName evidence="6">TetR/AcrR family transcriptional regulator</fullName>
    </submittedName>
</protein>
<dbReference type="GO" id="GO:0000976">
    <property type="term" value="F:transcription cis-regulatory region binding"/>
    <property type="evidence" value="ECO:0007669"/>
    <property type="project" value="TreeGrafter"/>
</dbReference>
<dbReference type="RefSeq" id="WP_109385483.1">
    <property type="nucleotide sequence ID" value="NZ_QETF01000001.1"/>
</dbReference>
<dbReference type="PROSITE" id="PS01081">
    <property type="entry name" value="HTH_TETR_1"/>
    <property type="match status" value="1"/>
</dbReference>